<evidence type="ECO:0000313" key="12">
    <source>
        <dbReference type="EMBL" id="QHT37224.1"/>
    </source>
</evidence>
<proteinExistence type="inferred from homology"/>
<dbReference type="PROSITE" id="PS50879">
    <property type="entry name" value="RNASE_H_1"/>
    <property type="match status" value="1"/>
</dbReference>
<evidence type="ECO:0000256" key="7">
    <source>
        <dbReference type="ARBA" id="ARBA00022723"/>
    </source>
</evidence>
<evidence type="ECO:0000256" key="9">
    <source>
        <dbReference type="ARBA" id="ARBA00022801"/>
    </source>
</evidence>
<keyword evidence="10" id="KW-0460">Magnesium</keyword>
<dbReference type="CDD" id="cd09278">
    <property type="entry name" value="RNase_HI_prokaryote_like"/>
    <property type="match status" value="1"/>
</dbReference>
<name>A0A6C0F814_9ZZZZ</name>
<dbReference type="Pfam" id="PF00075">
    <property type="entry name" value="RNase_H"/>
    <property type="match status" value="1"/>
</dbReference>
<dbReference type="InterPro" id="IPR012337">
    <property type="entry name" value="RNaseH-like_sf"/>
</dbReference>
<feature type="domain" description="RNase H type-1" evidence="11">
    <location>
        <begin position="1"/>
        <end position="143"/>
    </location>
</feature>
<dbReference type="InterPro" id="IPR022892">
    <property type="entry name" value="RNaseHI"/>
</dbReference>
<accession>A0A6C0F814</accession>
<dbReference type="GO" id="GO:0003676">
    <property type="term" value="F:nucleic acid binding"/>
    <property type="evidence" value="ECO:0007669"/>
    <property type="project" value="InterPro"/>
</dbReference>
<dbReference type="NCBIfam" id="NF001236">
    <property type="entry name" value="PRK00203.1"/>
    <property type="match status" value="1"/>
</dbReference>
<dbReference type="GO" id="GO:0046872">
    <property type="term" value="F:metal ion binding"/>
    <property type="evidence" value="ECO:0007669"/>
    <property type="project" value="UniProtKB-KW"/>
</dbReference>
<organism evidence="12">
    <name type="scientific">viral metagenome</name>
    <dbReference type="NCBI Taxonomy" id="1070528"/>
    <lineage>
        <taxon>unclassified sequences</taxon>
        <taxon>metagenomes</taxon>
        <taxon>organismal metagenomes</taxon>
    </lineage>
</organism>
<keyword evidence="9" id="KW-0378">Hydrolase</keyword>
<evidence type="ECO:0000259" key="11">
    <source>
        <dbReference type="PROSITE" id="PS50879"/>
    </source>
</evidence>
<dbReference type="InterPro" id="IPR050092">
    <property type="entry name" value="RNase_H"/>
</dbReference>
<dbReference type="InterPro" id="IPR036397">
    <property type="entry name" value="RNaseH_sf"/>
</dbReference>
<evidence type="ECO:0000256" key="6">
    <source>
        <dbReference type="ARBA" id="ARBA00022722"/>
    </source>
</evidence>
<evidence type="ECO:0000256" key="2">
    <source>
        <dbReference type="ARBA" id="ARBA00001946"/>
    </source>
</evidence>
<evidence type="ECO:0000256" key="10">
    <source>
        <dbReference type="ARBA" id="ARBA00022842"/>
    </source>
</evidence>
<dbReference type="GO" id="GO:0004523">
    <property type="term" value="F:RNA-DNA hybrid ribonuclease activity"/>
    <property type="evidence" value="ECO:0007669"/>
    <property type="project" value="UniProtKB-EC"/>
</dbReference>
<dbReference type="AlphaFoldDB" id="A0A6C0F814"/>
<comment type="catalytic activity">
    <reaction evidence="1">
        <text>Endonucleolytic cleavage to 5'-phosphomonoester.</text>
        <dbReference type="EC" id="3.1.26.4"/>
    </reaction>
</comment>
<dbReference type="EMBL" id="MN738791">
    <property type="protein sequence ID" value="QHT37224.1"/>
    <property type="molecule type" value="Genomic_DNA"/>
</dbReference>
<comment type="similarity">
    <text evidence="3">Belongs to the RNase H family.</text>
</comment>
<dbReference type="GO" id="GO:0043137">
    <property type="term" value="P:DNA replication, removal of RNA primer"/>
    <property type="evidence" value="ECO:0007669"/>
    <property type="project" value="TreeGrafter"/>
</dbReference>
<keyword evidence="7" id="KW-0479">Metal-binding</keyword>
<evidence type="ECO:0000256" key="4">
    <source>
        <dbReference type="ARBA" id="ARBA00011245"/>
    </source>
</evidence>
<sequence>MTHTIYTDGSCLGNPGKGGWAFIYIHDDGVTSYSGSNPSTTNNIMELTAIIEGLKYISSLPDVQKIEIYSDSKYCIDGITKWINKWVQNNWKTSSNNKVKNENLWKELYEYTSNLSVEFHHVKAHNGDKYNTMVDNLAQNAATNCFST</sequence>
<dbReference type="SUPFAM" id="SSF53098">
    <property type="entry name" value="Ribonuclease H-like"/>
    <property type="match status" value="1"/>
</dbReference>
<dbReference type="EC" id="3.1.26.4" evidence="5"/>
<evidence type="ECO:0000256" key="5">
    <source>
        <dbReference type="ARBA" id="ARBA00012180"/>
    </source>
</evidence>
<keyword evidence="6" id="KW-0540">Nuclease</keyword>
<dbReference type="Gene3D" id="3.30.420.10">
    <property type="entry name" value="Ribonuclease H-like superfamily/Ribonuclease H"/>
    <property type="match status" value="1"/>
</dbReference>
<dbReference type="PANTHER" id="PTHR10642:SF26">
    <property type="entry name" value="RIBONUCLEASE H1"/>
    <property type="match status" value="1"/>
</dbReference>
<reference evidence="12" key="1">
    <citation type="journal article" date="2020" name="Nature">
        <title>Giant virus diversity and host interactions through global metagenomics.</title>
        <authorList>
            <person name="Schulz F."/>
            <person name="Roux S."/>
            <person name="Paez-Espino D."/>
            <person name="Jungbluth S."/>
            <person name="Walsh D.A."/>
            <person name="Denef V.J."/>
            <person name="McMahon K.D."/>
            <person name="Konstantinidis K.T."/>
            <person name="Eloe-Fadrosh E.A."/>
            <person name="Kyrpides N.C."/>
            <person name="Woyke T."/>
        </authorList>
    </citation>
    <scope>NUCLEOTIDE SEQUENCE</scope>
    <source>
        <strain evidence="12">GVMAG-S-ERX555967-131</strain>
    </source>
</reference>
<dbReference type="PANTHER" id="PTHR10642">
    <property type="entry name" value="RIBONUCLEASE H1"/>
    <property type="match status" value="1"/>
</dbReference>
<keyword evidence="8" id="KW-0255">Endonuclease</keyword>
<dbReference type="InterPro" id="IPR002156">
    <property type="entry name" value="RNaseH_domain"/>
</dbReference>
<comment type="cofactor">
    <cofactor evidence="2">
        <name>Mg(2+)</name>
        <dbReference type="ChEBI" id="CHEBI:18420"/>
    </cofactor>
</comment>
<comment type="subunit">
    <text evidence="4">Monomer.</text>
</comment>
<evidence type="ECO:0000256" key="1">
    <source>
        <dbReference type="ARBA" id="ARBA00000077"/>
    </source>
</evidence>
<protein>
    <recommendedName>
        <fullName evidence="5">ribonuclease H</fullName>
        <ecNumber evidence="5">3.1.26.4</ecNumber>
    </recommendedName>
</protein>
<evidence type="ECO:0000256" key="3">
    <source>
        <dbReference type="ARBA" id="ARBA00005300"/>
    </source>
</evidence>
<evidence type="ECO:0000256" key="8">
    <source>
        <dbReference type="ARBA" id="ARBA00022759"/>
    </source>
</evidence>